<evidence type="ECO:0000313" key="2">
    <source>
        <dbReference type="Proteomes" id="UP000264702"/>
    </source>
</evidence>
<protein>
    <submittedName>
        <fullName evidence="1">Uncharacterized protein</fullName>
    </submittedName>
</protein>
<evidence type="ECO:0000313" key="1">
    <source>
        <dbReference type="EMBL" id="RFU17725.1"/>
    </source>
</evidence>
<dbReference type="Proteomes" id="UP000264702">
    <property type="component" value="Unassembled WGS sequence"/>
</dbReference>
<name>A0A372IS27_9BACT</name>
<proteinExistence type="predicted"/>
<accession>A0A372IS27</accession>
<keyword evidence="2" id="KW-1185">Reference proteome</keyword>
<dbReference type="EMBL" id="QVQT01000002">
    <property type="protein sequence ID" value="RFU17725.1"/>
    <property type="molecule type" value="Genomic_DNA"/>
</dbReference>
<organism evidence="1 2">
    <name type="scientific">Paracidobacterium acidisoli</name>
    <dbReference type="NCBI Taxonomy" id="2303751"/>
    <lineage>
        <taxon>Bacteria</taxon>
        <taxon>Pseudomonadati</taxon>
        <taxon>Acidobacteriota</taxon>
        <taxon>Terriglobia</taxon>
        <taxon>Terriglobales</taxon>
        <taxon>Acidobacteriaceae</taxon>
        <taxon>Paracidobacterium</taxon>
    </lineage>
</organism>
<gene>
    <name evidence="1" type="ORF">D0Y96_06270</name>
</gene>
<reference evidence="1 2" key="1">
    <citation type="submission" date="2018-08" db="EMBL/GenBank/DDBJ databases">
        <title>Acidipila sp. 4G-K13, an acidobacterium isolated from forest soil.</title>
        <authorList>
            <person name="Gao Z.-H."/>
            <person name="Qiu L.-H."/>
        </authorList>
    </citation>
    <scope>NUCLEOTIDE SEQUENCE [LARGE SCALE GENOMIC DNA]</scope>
    <source>
        <strain evidence="1 2">4G-K13</strain>
    </source>
</reference>
<comment type="caution">
    <text evidence="1">The sequence shown here is derived from an EMBL/GenBank/DDBJ whole genome shotgun (WGS) entry which is preliminary data.</text>
</comment>
<sequence length="398" mass="40705">MPSNGGTVRTYQGVSNMIQATYGALGSVPSWSLVLSSTESSFRHNDAYSSDVLPVTGTYSSDNGYLLLTSSGQPPAGEGQGYSLVLPGEAALLRPGDSTFAPVIAADMESCPAIKNNETFLFVALPGLFWNNATSAAYGTVQAATDTTGVSWSFSSQSQSLLTGSGSPPSYPTSFSGTCGQGINGYNIGYGISILPTAKTPYYSPTISVSPGGLFTESATGAAVTNINAPNNYPQQPLVGVAAPSSALDTNGLAAGKYLGFMYQSLPNSNSADQTQTTQLISFGTITPGAGTTMTGGVFPKDDPSQMPATNVVVNLGAQSASQNGLYTGVRVTMPDTSTVAGTCAKYGGSPGMTAGGSLTCSFPAVAVAGNPDNKFVIFLIGQNPIQQAPFGLYLYQQ</sequence>
<dbReference type="AlphaFoldDB" id="A0A372IS27"/>